<gene>
    <name evidence="1" type="ORF">FC70_GL001304</name>
</gene>
<dbReference type="Proteomes" id="UP000051697">
    <property type="component" value="Unassembled WGS sequence"/>
</dbReference>
<proteinExistence type="predicted"/>
<organism evidence="1 2">
    <name type="scientific">Paucilactobacillus oligofermentans DSM 15707 = LMG 22743</name>
    <dbReference type="NCBI Taxonomy" id="1423778"/>
    <lineage>
        <taxon>Bacteria</taxon>
        <taxon>Bacillati</taxon>
        <taxon>Bacillota</taxon>
        <taxon>Bacilli</taxon>
        <taxon>Lactobacillales</taxon>
        <taxon>Lactobacillaceae</taxon>
        <taxon>Paucilactobacillus</taxon>
    </lineage>
</organism>
<evidence type="ECO:0000313" key="2">
    <source>
        <dbReference type="Proteomes" id="UP000051697"/>
    </source>
</evidence>
<evidence type="ECO:0000313" key="1">
    <source>
        <dbReference type="EMBL" id="KRL55700.1"/>
    </source>
</evidence>
<keyword evidence="2" id="KW-1185">Reference proteome</keyword>
<dbReference type="EMBL" id="AZFE01000031">
    <property type="protein sequence ID" value="KRL55700.1"/>
    <property type="molecule type" value="Genomic_DNA"/>
</dbReference>
<reference evidence="1 2" key="1">
    <citation type="journal article" date="2015" name="Genome Announc.">
        <title>Expanding the biotechnology potential of lactobacilli through comparative genomics of 213 strains and associated genera.</title>
        <authorList>
            <person name="Sun Z."/>
            <person name="Harris H.M."/>
            <person name="McCann A."/>
            <person name="Guo C."/>
            <person name="Argimon S."/>
            <person name="Zhang W."/>
            <person name="Yang X."/>
            <person name="Jeffery I.B."/>
            <person name="Cooney J.C."/>
            <person name="Kagawa T.F."/>
            <person name="Liu W."/>
            <person name="Song Y."/>
            <person name="Salvetti E."/>
            <person name="Wrobel A."/>
            <person name="Rasinkangas P."/>
            <person name="Parkhill J."/>
            <person name="Rea M.C."/>
            <person name="O'Sullivan O."/>
            <person name="Ritari J."/>
            <person name="Douillard F.P."/>
            <person name="Paul Ross R."/>
            <person name="Yang R."/>
            <person name="Briner A.E."/>
            <person name="Felis G.E."/>
            <person name="de Vos W.M."/>
            <person name="Barrangou R."/>
            <person name="Klaenhammer T.R."/>
            <person name="Caufield P.W."/>
            <person name="Cui Y."/>
            <person name="Zhang H."/>
            <person name="O'Toole P.W."/>
        </authorList>
    </citation>
    <scope>NUCLEOTIDE SEQUENCE [LARGE SCALE GENOMIC DNA]</scope>
    <source>
        <strain evidence="1 2">DSM 15707</strain>
    </source>
</reference>
<dbReference type="STRING" id="1423778.FC70_GL001304"/>
<dbReference type="PATRIC" id="fig|1423778.4.peg.1338"/>
<comment type="caution">
    <text evidence="1">The sequence shown here is derived from an EMBL/GenBank/DDBJ whole genome shotgun (WGS) entry which is preliminary data.</text>
</comment>
<dbReference type="AlphaFoldDB" id="A0A0R1RKH5"/>
<protein>
    <submittedName>
        <fullName evidence="1">Uncharacterized protein</fullName>
    </submittedName>
</protein>
<sequence>MTANFAFIAITARFDIFDQNALKSLILCFIVKFKIRYLNLTSRQTKNDPSNEESFW</sequence>
<name>A0A0R1RKH5_9LACO</name>
<accession>A0A0R1RKH5</accession>